<dbReference type="GO" id="GO:0004467">
    <property type="term" value="F:long-chain fatty acid-CoA ligase activity"/>
    <property type="evidence" value="ECO:0007669"/>
    <property type="project" value="TreeGrafter"/>
</dbReference>
<dbReference type="AlphaFoldDB" id="A0A8S0TMT7"/>
<dbReference type="PANTHER" id="PTHR43272:SF6">
    <property type="entry name" value="LONG CHAIN ACYL-COA SYNTHETASE 1"/>
    <property type="match status" value="1"/>
</dbReference>
<dbReference type="EMBL" id="CACTIH010007263">
    <property type="protein sequence ID" value="CAA3006677.1"/>
    <property type="molecule type" value="Genomic_DNA"/>
</dbReference>
<dbReference type="Gene3D" id="3.40.50.12780">
    <property type="entry name" value="N-terminal domain of ligase-like"/>
    <property type="match status" value="2"/>
</dbReference>
<dbReference type="Proteomes" id="UP000594638">
    <property type="component" value="Unassembled WGS sequence"/>
</dbReference>
<name>A0A8S0TMT7_OLEEU</name>
<proteinExistence type="predicted"/>
<comment type="caution">
    <text evidence="2">The sequence shown here is derived from an EMBL/GenBank/DDBJ whole genome shotgun (WGS) entry which is preliminary data.</text>
</comment>
<dbReference type="GO" id="GO:0005783">
    <property type="term" value="C:endoplasmic reticulum"/>
    <property type="evidence" value="ECO:0007669"/>
    <property type="project" value="TreeGrafter"/>
</dbReference>
<evidence type="ECO:0000313" key="2">
    <source>
        <dbReference type="EMBL" id="CAA3006677.1"/>
    </source>
</evidence>
<protein>
    <submittedName>
        <fullName evidence="2">Long chain acyl- synthetase 1</fullName>
    </submittedName>
</protein>
<dbReference type="GO" id="GO:0016020">
    <property type="term" value="C:membrane"/>
    <property type="evidence" value="ECO:0007669"/>
    <property type="project" value="TreeGrafter"/>
</dbReference>
<evidence type="ECO:0000259" key="1">
    <source>
        <dbReference type="Pfam" id="PF00501"/>
    </source>
</evidence>
<reference evidence="2 3" key="1">
    <citation type="submission" date="2019-12" db="EMBL/GenBank/DDBJ databases">
        <authorList>
            <person name="Alioto T."/>
            <person name="Alioto T."/>
            <person name="Gomez Garrido J."/>
        </authorList>
    </citation>
    <scope>NUCLEOTIDE SEQUENCE [LARGE SCALE GENOMIC DNA]</scope>
</reference>
<dbReference type="InterPro" id="IPR000873">
    <property type="entry name" value="AMP-dep_synth/lig_dom"/>
</dbReference>
<accession>A0A8S0TMT7</accession>
<keyword evidence="3" id="KW-1185">Reference proteome</keyword>
<sequence>MIKRIEVYLQFTGSRFLGVFMIIFQGRKYPSDVMPSQPFNICTIMYTSGTSGDCKGVILTHENISTYVIGVILFMEQFEDKMTINVIYISFLPVAYILDRMIEEYFFHKGASVGHYHGTSVRLMLLLLDTEKEVLLLLRFPSNQLCVIIDLPEGKLTTYHNVIDAGLTESCGLATLGFPNEMCMMGTVGSAFVYTGIHLEKVPEMGYDPLGDPPRGEICIKGRTAFAGYYKNPD</sequence>
<dbReference type="GO" id="GO:0010025">
    <property type="term" value="P:wax biosynthetic process"/>
    <property type="evidence" value="ECO:0007669"/>
    <property type="project" value="TreeGrafter"/>
</dbReference>
<feature type="domain" description="AMP-dependent synthetase/ligase" evidence="1">
    <location>
        <begin position="32"/>
        <end position="122"/>
    </location>
</feature>
<dbReference type="GO" id="GO:0010143">
    <property type="term" value="P:cutin biosynthetic process"/>
    <property type="evidence" value="ECO:0007669"/>
    <property type="project" value="TreeGrafter"/>
</dbReference>
<dbReference type="Gramene" id="OE9A064337T1">
    <property type="protein sequence ID" value="OE9A064337C1"/>
    <property type="gene ID" value="OE9A064337"/>
</dbReference>
<dbReference type="InterPro" id="IPR042099">
    <property type="entry name" value="ANL_N_sf"/>
</dbReference>
<dbReference type="Pfam" id="PF00501">
    <property type="entry name" value="AMP-binding"/>
    <property type="match status" value="1"/>
</dbReference>
<gene>
    <name evidence="2" type="ORF">OLEA9_A064337</name>
</gene>
<organism evidence="2 3">
    <name type="scientific">Olea europaea subsp. europaea</name>
    <dbReference type="NCBI Taxonomy" id="158383"/>
    <lineage>
        <taxon>Eukaryota</taxon>
        <taxon>Viridiplantae</taxon>
        <taxon>Streptophyta</taxon>
        <taxon>Embryophyta</taxon>
        <taxon>Tracheophyta</taxon>
        <taxon>Spermatophyta</taxon>
        <taxon>Magnoliopsida</taxon>
        <taxon>eudicotyledons</taxon>
        <taxon>Gunneridae</taxon>
        <taxon>Pentapetalae</taxon>
        <taxon>asterids</taxon>
        <taxon>lamiids</taxon>
        <taxon>Lamiales</taxon>
        <taxon>Oleaceae</taxon>
        <taxon>Oleeae</taxon>
        <taxon>Olea</taxon>
    </lineage>
</organism>
<evidence type="ECO:0000313" key="3">
    <source>
        <dbReference type="Proteomes" id="UP000594638"/>
    </source>
</evidence>
<dbReference type="OrthoDB" id="437676at2759"/>
<dbReference type="SUPFAM" id="SSF56801">
    <property type="entry name" value="Acetyl-CoA synthetase-like"/>
    <property type="match status" value="1"/>
</dbReference>
<dbReference type="PANTHER" id="PTHR43272">
    <property type="entry name" value="LONG-CHAIN-FATTY-ACID--COA LIGASE"/>
    <property type="match status" value="1"/>
</dbReference>